<name>A0A9X4JW53_9FIRM</name>
<dbReference type="EMBL" id="JAKOAV010000014">
    <property type="protein sequence ID" value="MDF9408503.1"/>
    <property type="molecule type" value="Genomic_DNA"/>
</dbReference>
<evidence type="ECO:0000313" key="1">
    <source>
        <dbReference type="EMBL" id="MDF9408503.1"/>
    </source>
</evidence>
<protein>
    <submittedName>
        <fullName evidence="1">Uncharacterized protein</fullName>
    </submittedName>
</protein>
<comment type="caution">
    <text evidence="1">The sequence shown here is derived from an EMBL/GenBank/DDBJ whole genome shotgun (WGS) entry which is preliminary data.</text>
</comment>
<organism evidence="1 2">
    <name type="scientific">Pelotomaculum isophthalicicum JI</name>
    <dbReference type="NCBI Taxonomy" id="947010"/>
    <lineage>
        <taxon>Bacteria</taxon>
        <taxon>Bacillati</taxon>
        <taxon>Bacillota</taxon>
        <taxon>Clostridia</taxon>
        <taxon>Eubacteriales</taxon>
        <taxon>Desulfotomaculaceae</taxon>
        <taxon>Pelotomaculum</taxon>
    </lineage>
</organism>
<proteinExistence type="predicted"/>
<dbReference type="AlphaFoldDB" id="A0A9X4JW53"/>
<dbReference type="RefSeq" id="WP_277443825.1">
    <property type="nucleotide sequence ID" value="NZ_JAKOAV010000014.1"/>
</dbReference>
<accession>A0A9X4JW53</accession>
<reference evidence="1" key="1">
    <citation type="submission" date="2022-02" db="EMBL/GenBank/DDBJ databases">
        <authorList>
            <person name="Leng L."/>
        </authorList>
    </citation>
    <scope>NUCLEOTIDE SEQUENCE</scope>
    <source>
        <strain evidence="1">JI</strain>
    </source>
</reference>
<gene>
    <name evidence="1" type="ORF">L7E55_09055</name>
</gene>
<keyword evidence="2" id="KW-1185">Reference proteome</keyword>
<evidence type="ECO:0000313" key="2">
    <source>
        <dbReference type="Proteomes" id="UP001154312"/>
    </source>
</evidence>
<dbReference type="Proteomes" id="UP001154312">
    <property type="component" value="Unassembled WGS sequence"/>
</dbReference>
<sequence length="89" mass="10032">MHFKSGTIPPKNDYIIGFLNGLRDKFKEQVESKGYALVLVKDALVVKAVEDKKLKSGRTSRIVMAGSTGAREAGYREGRKFNEKRKMLQ</sequence>